<sequence>MGLTSIRTNGDDIEIIDQLLLPHSEVWVKIESPEDAYDAIKKMKIRGAPAIASLAALSVASYLSRASRANPVPDYLDSLSSLQEHLSVILSHLYSSRPTAVNLGAAVKRLNNVLKLAVEENLSVDDTVQGLISEARAVADEDVGRNKTMSRLGADWILRQAEEKGVNLTNGINVLTVCNTGSLATSVRLGAIRSSHERRPVIIH</sequence>
<name>A0ACA9PGD4_9GLOM</name>
<dbReference type="Proteomes" id="UP000789525">
    <property type="component" value="Unassembled WGS sequence"/>
</dbReference>
<accession>A0ACA9PGD4</accession>
<organism evidence="1 2">
    <name type="scientific">Acaulospora colombiana</name>
    <dbReference type="NCBI Taxonomy" id="27376"/>
    <lineage>
        <taxon>Eukaryota</taxon>
        <taxon>Fungi</taxon>
        <taxon>Fungi incertae sedis</taxon>
        <taxon>Mucoromycota</taxon>
        <taxon>Glomeromycotina</taxon>
        <taxon>Glomeromycetes</taxon>
        <taxon>Diversisporales</taxon>
        <taxon>Acaulosporaceae</taxon>
        <taxon>Acaulospora</taxon>
    </lineage>
</organism>
<evidence type="ECO:0000313" key="2">
    <source>
        <dbReference type="Proteomes" id="UP000789525"/>
    </source>
</evidence>
<proteinExistence type="predicted"/>
<protein>
    <submittedName>
        <fullName evidence="1">1729_t:CDS:1</fullName>
    </submittedName>
</protein>
<dbReference type="EMBL" id="CAJVPT010034539">
    <property type="protein sequence ID" value="CAG8708255.1"/>
    <property type="molecule type" value="Genomic_DNA"/>
</dbReference>
<gene>
    <name evidence="1" type="ORF">ACOLOM_LOCUS10541</name>
</gene>
<comment type="caution">
    <text evidence="1">The sequence shown here is derived from an EMBL/GenBank/DDBJ whole genome shotgun (WGS) entry which is preliminary data.</text>
</comment>
<keyword evidence="2" id="KW-1185">Reference proteome</keyword>
<evidence type="ECO:0000313" key="1">
    <source>
        <dbReference type="EMBL" id="CAG8708255.1"/>
    </source>
</evidence>
<reference evidence="1" key="1">
    <citation type="submission" date="2021-06" db="EMBL/GenBank/DDBJ databases">
        <authorList>
            <person name="Kallberg Y."/>
            <person name="Tangrot J."/>
            <person name="Rosling A."/>
        </authorList>
    </citation>
    <scope>NUCLEOTIDE SEQUENCE</scope>
    <source>
        <strain evidence="1">CL356</strain>
    </source>
</reference>